<keyword evidence="3" id="KW-1185">Reference proteome</keyword>
<reference evidence="2" key="1">
    <citation type="journal article" date="2020" name="Stud. Mycol.">
        <title>101 Dothideomycetes genomes: a test case for predicting lifestyles and emergence of pathogens.</title>
        <authorList>
            <person name="Haridas S."/>
            <person name="Albert R."/>
            <person name="Binder M."/>
            <person name="Bloem J."/>
            <person name="Labutti K."/>
            <person name="Salamov A."/>
            <person name="Andreopoulos B."/>
            <person name="Baker S."/>
            <person name="Barry K."/>
            <person name="Bills G."/>
            <person name="Bluhm B."/>
            <person name="Cannon C."/>
            <person name="Castanera R."/>
            <person name="Culley D."/>
            <person name="Daum C."/>
            <person name="Ezra D."/>
            <person name="Gonzalez J."/>
            <person name="Henrissat B."/>
            <person name="Kuo A."/>
            <person name="Liang C."/>
            <person name="Lipzen A."/>
            <person name="Lutzoni F."/>
            <person name="Magnuson J."/>
            <person name="Mondo S."/>
            <person name="Nolan M."/>
            <person name="Ohm R."/>
            <person name="Pangilinan J."/>
            <person name="Park H.-J."/>
            <person name="Ramirez L."/>
            <person name="Alfaro M."/>
            <person name="Sun H."/>
            <person name="Tritt A."/>
            <person name="Yoshinaga Y."/>
            <person name="Zwiers L.-H."/>
            <person name="Turgeon B."/>
            <person name="Goodwin S."/>
            <person name="Spatafora J."/>
            <person name="Crous P."/>
            <person name="Grigoriev I."/>
        </authorList>
    </citation>
    <scope>NUCLEOTIDE SEQUENCE</scope>
    <source>
        <strain evidence="2">CBS 262.69</strain>
    </source>
</reference>
<feature type="compositionally biased region" description="Basic residues" evidence="1">
    <location>
        <begin position="56"/>
        <end position="79"/>
    </location>
</feature>
<feature type="region of interest" description="Disordered" evidence="1">
    <location>
        <begin position="38"/>
        <end position="121"/>
    </location>
</feature>
<feature type="compositionally biased region" description="Basic and acidic residues" evidence="1">
    <location>
        <begin position="80"/>
        <end position="120"/>
    </location>
</feature>
<dbReference type="EMBL" id="ML996697">
    <property type="protein sequence ID" value="KAF2399513.1"/>
    <property type="molecule type" value="Genomic_DNA"/>
</dbReference>
<dbReference type="AlphaFoldDB" id="A0A6G1HTX1"/>
<protein>
    <submittedName>
        <fullName evidence="2">Uncharacterized protein</fullName>
    </submittedName>
</protein>
<accession>A0A6G1HTX1</accession>
<organism evidence="2 3">
    <name type="scientific">Trichodelitschia bisporula</name>
    <dbReference type="NCBI Taxonomy" id="703511"/>
    <lineage>
        <taxon>Eukaryota</taxon>
        <taxon>Fungi</taxon>
        <taxon>Dikarya</taxon>
        <taxon>Ascomycota</taxon>
        <taxon>Pezizomycotina</taxon>
        <taxon>Dothideomycetes</taxon>
        <taxon>Dothideomycetes incertae sedis</taxon>
        <taxon>Phaeotrichales</taxon>
        <taxon>Phaeotrichaceae</taxon>
        <taxon>Trichodelitschia</taxon>
    </lineage>
</organism>
<proteinExistence type="predicted"/>
<sequence length="360" mass="40377">MTRTIKHLLKLAFKKREKVTGPDMADLIDLKDLLDRETTYKPGSNSIRAVIEQKNGRKGKKERKGKNTRKEMKGRKRKRDGPAVEEKDGTAVEKNELAVEKKDDPAVEKKNDPAVEKAKLGVDGPEGWQNFVVQVNDSRLQKTVISDEDRNMIVQSPLTRFEISHLEGYKASLYRQYVLPRETAPRAVVRVRATDEILKTSFEVDVVIDSGNQNTTLAIPKDFRTGLFGIHTQKHRFIKPFNNNAYLLKLELVNREVPTGSGQRLAIPASWNLEPMHAVVIEATTPELSVLGWEAVRFWNLGVDPTRSLAKVAQTKESEAQESKAKESKAKESKAKESKAKESKAKEPEAKESVAAGKDG</sequence>
<evidence type="ECO:0000313" key="3">
    <source>
        <dbReference type="Proteomes" id="UP000799640"/>
    </source>
</evidence>
<evidence type="ECO:0000256" key="1">
    <source>
        <dbReference type="SAM" id="MobiDB-lite"/>
    </source>
</evidence>
<gene>
    <name evidence="2" type="ORF">EJ06DRAFT_549587</name>
</gene>
<feature type="compositionally biased region" description="Basic and acidic residues" evidence="1">
    <location>
        <begin position="314"/>
        <end position="360"/>
    </location>
</feature>
<dbReference type="Proteomes" id="UP000799640">
    <property type="component" value="Unassembled WGS sequence"/>
</dbReference>
<evidence type="ECO:0000313" key="2">
    <source>
        <dbReference type="EMBL" id="KAF2399513.1"/>
    </source>
</evidence>
<name>A0A6G1HTX1_9PEZI</name>
<feature type="region of interest" description="Disordered" evidence="1">
    <location>
        <begin position="311"/>
        <end position="360"/>
    </location>
</feature>